<dbReference type="Pfam" id="PF07690">
    <property type="entry name" value="MFS_1"/>
    <property type="match status" value="1"/>
</dbReference>
<dbReference type="Gene3D" id="1.20.1720.10">
    <property type="entry name" value="Multidrug resistance protein D"/>
    <property type="match status" value="1"/>
</dbReference>
<dbReference type="InterPro" id="IPR020846">
    <property type="entry name" value="MFS_dom"/>
</dbReference>
<feature type="transmembrane region" description="Helical" evidence="7">
    <location>
        <begin position="227"/>
        <end position="245"/>
    </location>
</feature>
<name>A0A919XVX9_9BACL</name>
<dbReference type="PANTHER" id="PTHR23501:SF191">
    <property type="entry name" value="VACUOLAR BASIC AMINO ACID TRANSPORTER 4"/>
    <property type="match status" value="1"/>
</dbReference>
<feature type="transmembrane region" description="Helical" evidence="7">
    <location>
        <begin position="266"/>
        <end position="285"/>
    </location>
</feature>
<dbReference type="AlphaFoldDB" id="A0A919XVX9"/>
<feature type="transmembrane region" description="Helical" evidence="7">
    <location>
        <begin position="101"/>
        <end position="122"/>
    </location>
</feature>
<feature type="transmembrane region" description="Helical" evidence="7">
    <location>
        <begin position="329"/>
        <end position="348"/>
    </location>
</feature>
<evidence type="ECO:0000256" key="6">
    <source>
        <dbReference type="ARBA" id="ARBA00023136"/>
    </source>
</evidence>
<dbReference type="GO" id="GO:0005886">
    <property type="term" value="C:plasma membrane"/>
    <property type="evidence" value="ECO:0007669"/>
    <property type="project" value="UniProtKB-SubCell"/>
</dbReference>
<feature type="transmembrane region" description="Helical" evidence="7">
    <location>
        <begin position="134"/>
        <end position="156"/>
    </location>
</feature>
<dbReference type="Proteomes" id="UP000681162">
    <property type="component" value="Unassembled WGS sequence"/>
</dbReference>
<feature type="transmembrane region" description="Helical" evidence="7">
    <location>
        <begin position="45"/>
        <end position="64"/>
    </location>
</feature>
<feature type="transmembrane region" description="Helical" evidence="7">
    <location>
        <begin position="76"/>
        <end position="95"/>
    </location>
</feature>
<keyword evidence="3" id="KW-1003">Cell membrane</keyword>
<organism evidence="9 10">
    <name type="scientific">Paenibacillus antibioticophila</name>
    <dbReference type="NCBI Taxonomy" id="1274374"/>
    <lineage>
        <taxon>Bacteria</taxon>
        <taxon>Bacillati</taxon>
        <taxon>Bacillota</taxon>
        <taxon>Bacilli</taxon>
        <taxon>Bacillales</taxon>
        <taxon>Paenibacillaceae</taxon>
        <taxon>Paenibacillus</taxon>
    </lineage>
</organism>
<dbReference type="InterPro" id="IPR036259">
    <property type="entry name" value="MFS_trans_sf"/>
</dbReference>
<evidence type="ECO:0000256" key="4">
    <source>
        <dbReference type="ARBA" id="ARBA00022692"/>
    </source>
</evidence>
<keyword evidence="6 7" id="KW-0472">Membrane</keyword>
<evidence type="ECO:0000256" key="2">
    <source>
        <dbReference type="ARBA" id="ARBA00022448"/>
    </source>
</evidence>
<dbReference type="Gene3D" id="1.20.1250.20">
    <property type="entry name" value="MFS general substrate transporter like domains"/>
    <property type="match status" value="1"/>
</dbReference>
<dbReference type="CDD" id="cd17502">
    <property type="entry name" value="MFS_Azr1_MDR_like"/>
    <property type="match status" value="1"/>
</dbReference>
<keyword evidence="2" id="KW-0813">Transport</keyword>
<protein>
    <submittedName>
        <fullName evidence="9">MFS transporter</fullName>
    </submittedName>
</protein>
<dbReference type="EMBL" id="BORR01000009">
    <property type="protein sequence ID" value="GIO37875.1"/>
    <property type="molecule type" value="Genomic_DNA"/>
</dbReference>
<dbReference type="SUPFAM" id="SSF103473">
    <property type="entry name" value="MFS general substrate transporter"/>
    <property type="match status" value="1"/>
</dbReference>
<feature type="transmembrane region" description="Helical" evidence="7">
    <location>
        <begin position="297"/>
        <end position="317"/>
    </location>
</feature>
<keyword evidence="4 7" id="KW-0812">Transmembrane</keyword>
<sequence>MKYSGLQRKYILIGLLLSTFLAAIEGTVIGPAGPRIVGDLGGVELLSWVFTAYLLTMAVATPIFGKISDLYGRKPVFIIGSVLFLAGSLLSGLSQGMEQLILFRAVQGIGAGALTPVTFTIIGDIYSIEERAKVQGWISSVWGISSLVGPLLGGYFVDSLNWRWVFGFNVPFGLLSLLFIMKHFTERVEKRKVNIDIPGAITFTVGVTALLFGLATGGQQLAWNSPLLIGIFAVALISLVLFFIVERKAEEPMVPLKLFRIRDIAYSNLASLLASALLIGLTSYLPLWVQGVLGKNATISGLVLAPMSLSWMLGSVLGARWIISRGSRLTSLVGMAIIALAALGMAFMNEHTSIFLLMFFNALYGIGFGFSFAVFTIIAQSSVHYHLRGASTALNSFVKSIGQTIAVTVFGMLINLGITSRLPEPVAGAAPITQNDINNLLSPEKVHLLPQELWEQLKHTLSGSLGFLFIVMAVVAVAGLVSAFGLRSKAPEPEEI</sequence>
<feature type="transmembrane region" description="Helical" evidence="7">
    <location>
        <begin position="465"/>
        <end position="486"/>
    </location>
</feature>
<dbReference type="InterPro" id="IPR011701">
    <property type="entry name" value="MFS"/>
</dbReference>
<feature type="domain" description="Major facilitator superfamily (MFS) profile" evidence="8">
    <location>
        <begin position="11"/>
        <end position="491"/>
    </location>
</feature>
<dbReference type="RefSeq" id="WP_212940101.1">
    <property type="nucleotide sequence ID" value="NZ_BORR01000009.1"/>
</dbReference>
<accession>A0A919XVX9</accession>
<keyword evidence="5 7" id="KW-1133">Transmembrane helix</keyword>
<dbReference type="FunFam" id="1.20.1720.10:FF:000004">
    <property type="entry name" value="EmrB/QacA family drug resistance transporter"/>
    <property type="match status" value="1"/>
</dbReference>
<feature type="transmembrane region" description="Helical" evidence="7">
    <location>
        <begin position="162"/>
        <end position="181"/>
    </location>
</feature>
<comment type="caution">
    <text evidence="9">The sequence shown here is derived from an EMBL/GenBank/DDBJ whole genome shotgun (WGS) entry which is preliminary data.</text>
</comment>
<feature type="transmembrane region" description="Helical" evidence="7">
    <location>
        <begin position="193"/>
        <end position="215"/>
    </location>
</feature>
<comment type="subcellular location">
    <subcellularLocation>
        <location evidence="1">Cell membrane</location>
        <topology evidence="1">Multi-pass membrane protein</topology>
    </subcellularLocation>
</comment>
<evidence type="ECO:0000313" key="9">
    <source>
        <dbReference type="EMBL" id="GIO37875.1"/>
    </source>
</evidence>
<dbReference type="PANTHER" id="PTHR23501">
    <property type="entry name" value="MAJOR FACILITATOR SUPERFAMILY"/>
    <property type="match status" value="1"/>
</dbReference>
<evidence type="ECO:0000256" key="5">
    <source>
        <dbReference type="ARBA" id="ARBA00022989"/>
    </source>
</evidence>
<proteinExistence type="predicted"/>
<dbReference type="PROSITE" id="PS50850">
    <property type="entry name" value="MFS"/>
    <property type="match status" value="1"/>
</dbReference>
<evidence type="ECO:0000259" key="8">
    <source>
        <dbReference type="PROSITE" id="PS50850"/>
    </source>
</evidence>
<evidence type="ECO:0000313" key="10">
    <source>
        <dbReference type="Proteomes" id="UP000681162"/>
    </source>
</evidence>
<feature type="transmembrane region" description="Helical" evidence="7">
    <location>
        <begin position="400"/>
        <end position="418"/>
    </location>
</feature>
<reference evidence="9 10" key="1">
    <citation type="submission" date="2021-03" db="EMBL/GenBank/DDBJ databases">
        <title>Antimicrobial resistance genes in bacteria isolated from Japanese honey, and their potential for conferring macrolide and lincosamide resistance in the American foulbrood pathogen Paenibacillus larvae.</title>
        <authorList>
            <person name="Okamoto M."/>
            <person name="Kumagai M."/>
            <person name="Kanamori H."/>
            <person name="Takamatsu D."/>
        </authorList>
    </citation>
    <scope>NUCLEOTIDE SEQUENCE [LARGE SCALE GENOMIC DNA]</scope>
    <source>
        <strain evidence="9 10">J41TS12</strain>
    </source>
</reference>
<gene>
    <name evidence="9" type="ORF">J41TS12_27360</name>
</gene>
<keyword evidence="10" id="KW-1185">Reference proteome</keyword>
<feature type="transmembrane region" description="Helical" evidence="7">
    <location>
        <begin position="354"/>
        <end position="379"/>
    </location>
</feature>
<dbReference type="GO" id="GO:0022857">
    <property type="term" value="F:transmembrane transporter activity"/>
    <property type="evidence" value="ECO:0007669"/>
    <property type="project" value="InterPro"/>
</dbReference>
<evidence type="ECO:0000256" key="7">
    <source>
        <dbReference type="SAM" id="Phobius"/>
    </source>
</evidence>
<feature type="transmembrane region" description="Helical" evidence="7">
    <location>
        <begin position="12"/>
        <end position="33"/>
    </location>
</feature>
<evidence type="ECO:0000256" key="3">
    <source>
        <dbReference type="ARBA" id="ARBA00022475"/>
    </source>
</evidence>
<evidence type="ECO:0000256" key="1">
    <source>
        <dbReference type="ARBA" id="ARBA00004651"/>
    </source>
</evidence>